<dbReference type="Pfam" id="PF12838">
    <property type="entry name" value="Fer4_7"/>
    <property type="match status" value="1"/>
</dbReference>
<dbReference type="PROSITE" id="PS51379">
    <property type="entry name" value="4FE4S_FER_2"/>
    <property type="match status" value="2"/>
</dbReference>
<keyword evidence="2" id="KW-0408">Iron</keyword>
<evidence type="ECO:0000256" key="1">
    <source>
        <dbReference type="ARBA" id="ARBA00022723"/>
    </source>
</evidence>
<dbReference type="Proteomes" id="UP000823612">
    <property type="component" value="Unassembled WGS sequence"/>
</dbReference>
<reference evidence="5" key="2">
    <citation type="journal article" date="2021" name="PeerJ">
        <title>Extensive microbial diversity within the chicken gut microbiome revealed by metagenomics and culture.</title>
        <authorList>
            <person name="Gilroy R."/>
            <person name="Ravi A."/>
            <person name="Getino M."/>
            <person name="Pursley I."/>
            <person name="Horton D.L."/>
            <person name="Alikhan N.F."/>
            <person name="Baker D."/>
            <person name="Gharbi K."/>
            <person name="Hall N."/>
            <person name="Watson M."/>
            <person name="Adriaenssens E.M."/>
            <person name="Foster-Nyarko E."/>
            <person name="Jarju S."/>
            <person name="Secka A."/>
            <person name="Antonio M."/>
            <person name="Oren A."/>
            <person name="Chaudhuri R.R."/>
            <person name="La Ragione R."/>
            <person name="Hildebrand F."/>
            <person name="Pallen M.J."/>
        </authorList>
    </citation>
    <scope>NUCLEOTIDE SEQUENCE</scope>
    <source>
        <strain evidence="5">2889</strain>
    </source>
</reference>
<keyword evidence="3" id="KW-0411">Iron-sulfur</keyword>
<reference evidence="5" key="1">
    <citation type="submission" date="2020-10" db="EMBL/GenBank/DDBJ databases">
        <authorList>
            <person name="Gilroy R."/>
        </authorList>
    </citation>
    <scope>NUCLEOTIDE SEQUENCE</scope>
    <source>
        <strain evidence="5">2889</strain>
    </source>
</reference>
<proteinExistence type="predicted"/>
<feature type="domain" description="4Fe-4S ferredoxin-type" evidence="4">
    <location>
        <begin position="35"/>
        <end position="65"/>
    </location>
</feature>
<evidence type="ECO:0000313" key="6">
    <source>
        <dbReference type="Proteomes" id="UP000823612"/>
    </source>
</evidence>
<gene>
    <name evidence="5" type="ORF">IAB08_06220</name>
</gene>
<name>A0A9D9DTV3_9BACT</name>
<evidence type="ECO:0000256" key="2">
    <source>
        <dbReference type="ARBA" id="ARBA00023004"/>
    </source>
</evidence>
<dbReference type="SUPFAM" id="SSF54862">
    <property type="entry name" value="4Fe-4S ferredoxins"/>
    <property type="match status" value="1"/>
</dbReference>
<dbReference type="InterPro" id="IPR052977">
    <property type="entry name" value="Polyferredoxin-like_ET"/>
</dbReference>
<dbReference type="InterPro" id="IPR017896">
    <property type="entry name" value="4Fe4S_Fe-S-bd"/>
</dbReference>
<protein>
    <submittedName>
        <fullName evidence="5">Coenzyme F420 hydrogenase/dehydrogenase, beta subunit C-terminal domain</fullName>
    </submittedName>
</protein>
<dbReference type="EMBL" id="JADIMZ010000094">
    <property type="protein sequence ID" value="MBO8432870.1"/>
    <property type="molecule type" value="Genomic_DNA"/>
</dbReference>
<dbReference type="PROSITE" id="PS00198">
    <property type="entry name" value="4FE4S_FER_1"/>
    <property type="match status" value="1"/>
</dbReference>
<dbReference type="PANTHER" id="PTHR43193:SF2">
    <property type="entry name" value="POLYFERREDOXIN PROTEIN FWDF"/>
    <property type="match status" value="1"/>
</dbReference>
<dbReference type="GO" id="GO:0046872">
    <property type="term" value="F:metal ion binding"/>
    <property type="evidence" value="ECO:0007669"/>
    <property type="project" value="UniProtKB-KW"/>
</dbReference>
<dbReference type="InterPro" id="IPR017900">
    <property type="entry name" value="4Fe4S_Fe_S_CS"/>
</dbReference>
<dbReference type="InterPro" id="IPR007525">
    <property type="entry name" value="FrhB_FdhB_C"/>
</dbReference>
<sequence>MIDVQDPRRCCACLACVQVCPVSCIAVKRDEEGFPYPEADAGGCIGCGLCEKVCPYLSSVSSGEWDRSRRPLQLWAVWNKDEELRKESSSGGVFSALAEKVLAKGGQVFGAAFNEDWQVCHRAVDNARDLAALRSSKYVQSDTGHTFSEAKALLEEGRPVLYSGTPCQIAGLRSFLHQDYPHLYLVDFVCHGVPSPGVWDSYREEVRGSFGRVGGAMVEVHSVSFRDKGKGWRNYSLRIGTSAGTLAETRKENAWLQGFLNDLFLRPSCTVCPFKAFASRSDLTLSDFWTLGKYLKGRDDDKGASLLYVNTEKGRKILEESADLLDRTEVEKYKYPLVLFSPASYNPAQKIFYSHWHSGVSVSDSVKAALPRNPYRKKWRRFKQRLRQAFMRREKYRKG</sequence>
<dbReference type="Gene3D" id="3.30.70.3270">
    <property type="match status" value="1"/>
</dbReference>
<dbReference type="Pfam" id="PF04432">
    <property type="entry name" value="FrhB_FdhB_C"/>
    <property type="match status" value="1"/>
</dbReference>
<accession>A0A9D9DTV3</accession>
<evidence type="ECO:0000313" key="5">
    <source>
        <dbReference type="EMBL" id="MBO8432870.1"/>
    </source>
</evidence>
<dbReference type="Pfam" id="PF04422">
    <property type="entry name" value="FrhB_FdhB_N"/>
    <property type="match status" value="1"/>
</dbReference>
<evidence type="ECO:0000256" key="3">
    <source>
        <dbReference type="ARBA" id="ARBA00023014"/>
    </source>
</evidence>
<keyword evidence="1" id="KW-0479">Metal-binding</keyword>
<comment type="caution">
    <text evidence="5">The sequence shown here is derived from an EMBL/GenBank/DDBJ whole genome shotgun (WGS) entry which is preliminary data.</text>
</comment>
<evidence type="ECO:0000259" key="4">
    <source>
        <dbReference type="PROSITE" id="PS51379"/>
    </source>
</evidence>
<dbReference type="InterPro" id="IPR007516">
    <property type="entry name" value="Co_F420_Hydgase/DH_bsu_N"/>
</dbReference>
<organism evidence="5 6">
    <name type="scientific">Candidatus Pullibacteroides excrementavium</name>
    <dbReference type="NCBI Taxonomy" id="2840905"/>
    <lineage>
        <taxon>Bacteria</taxon>
        <taxon>Pseudomonadati</taxon>
        <taxon>Bacteroidota</taxon>
        <taxon>Bacteroidia</taxon>
        <taxon>Bacteroidales</taxon>
        <taxon>Candidatus Pullibacteroides</taxon>
    </lineage>
</organism>
<dbReference type="PANTHER" id="PTHR43193">
    <property type="match status" value="1"/>
</dbReference>
<dbReference type="AlphaFoldDB" id="A0A9D9DTV3"/>
<dbReference type="GO" id="GO:0051536">
    <property type="term" value="F:iron-sulfur cluster binding"/>
    <property type="evidence" value="ECO:0007669"/>
    <property type="project" value="UniProtKB-KW"/>
</dbReference>
<feature type="domain" description="4Fe-4S ferredoxin-type" evidence="4">
    <location>
        <begin position="1"/>
        <end position="30"/>
    </location>
</feature>